<dbReference type="UniPathway" id="UPA00031">
    <property type="reaction ID" value="UER00008"/>
</dbReference>
<feature type="binding site" evidence="12">
    <location>
        <position position="77"/>
    </location>
    <ligand>
        <name>Mg(2+)</name>
        <dbReference type="ChEBI" id="CHEBI:18420"/>
    </ligand>
</feature>
<dbReference type="PANTHER" id="PTHR42945:SF1">
    <property type="entry name" value="HISTIDINE BIOSYNTHESIS BIFUNCTIONAL PROTEIN HIS7"/>
    <property type="match status" value="1"/>
</dbReference>
<feature type="domain" description="Phosphoribosyl-AMP cyclohydrolase" evidence="13">
    <location>
        <begin position="30"/>
        <end position="104"/>
    </location>
</feature>
<dbReference type="GO" id="GO:0004635">
    <property type="term" value="F:phosphoribosyl-AMP cyclohydrolase activity"/>
    <property type="evidence" value="ECO:0007669"/>
    <property type="project" value="UniProtKB-UniRule"/>
</dbReference>
<keyword evidence="10 12" id="KW-0862">Zinc</keyword>
<dbReference type="GO" id="GO:0005737">
    <property type="term" value="C:cytoplasm"/>
    <property type="evidence" value="ECO:0007669"/>
    <property type="project" value="UniProtKB-SubCell"/>
</dbReference>
<keyword evidence="7 12" id="KW-0963">Cytoplasm</keyword>
<evidence type="ECO:0000313" key="14">
    <source>
        <dbReference type="EMBL" id="MBC2770639.1"/>
    </source>
</evidence>
<dbReference type="GO" id="GO:0000287">
    <property type="term" value="F:magnesium ion binding"/>
    <property type="evidence" value="ECO:0007669"/>
    <property type="project" value="UniProtKB-UniRule"/>
</dbReference>
<protein>
    <recommendedName>
        <fullName evidence="12">Phosphoribosyl-AMP cyclohydrolase</fullName>
        <shortName evidence="12">PRA-CH</shortName>
        <ecNumber evidence="12">3.5.4.19</ecNumber>
    </recommendedName>
</protein>
<keyword evidence="12" id="KW-0479">Metal-binding</keyword>
<gene>
    <name evidence="12 14" type="primary">hisI</name>
    <name evidence="14" type="ORF">GTU67_12050</name>
</gene>
<evidence type="ECO:0000256" key="7">
    <source>
        <dbReference type="ARBA" id="ARBA00022490"/>
    </source>
</evidence>
<evidence type="ECO:0000256" key="1">
    <source>
        <dbReference type="ARBA" id="ARBA00000024"/>
    </source>
</evidence>
<dbReference type="Gene3D" id="3.10.20.810">
    <property type="entry name" value="Phosphoribosyl-AMP cyclohydrolase"/>
    <property type="match status" value="1"/>
</dbReference>
<dbReference type="GO" id="GO:0008270">
    <property type="term" value="F:zinc ion binding"/>
    <property type="evidence" value="ECO:0007669"/>
    <property type="project" value="UniProtKB-UniRule"/>
</dbReference>
<keyword evidence="8 12" id="KW-0028">Amino-acid biosynthesis</keyword>
<dbReference type="Pfam" id="PF01502">
    <property type="entry name" value="PRA-CH"/>
    <property type="match status" value="1"/>
</dbReference>
<dbReference type="InterPro" id="IPR038019">
    <property type="entry name" value="PRib_AMP_CycHydrolase_sf"/>
</dbReference>
<comment type="function">
    <text evidence="12">Catalyzes the hydrolysis of the adenine ring of phosphoribosyl-AMP.</text>
</comment>
<evidence type="ECO:0000256" key="4">
    <source>
        <dbReference type="ARBA" id="ARBA00005204"/>
    </source>
</evidence>
<reference evidence="14 15" key="1">
    <citation type="submission" date="2020-08" db="EMBL/GenBank/DDBJ databases">
        <title>Paraeoetvoesia sp. YC-7-48 draft genome sequence.</title>
        <authorList>
            <person name="Yao L."/>
        </authorList>
    </citation>
    <scope>NUCLEOTIDE SEQUENCE [LARGE SCALE GENOMIC DNA]</scope>
    <source>
        <strain evidence="15">YC-7-48</strain>
    </source>
</reference>
<evidence type="ECO:0000256" key="12">
    <source>
        <dbReference type="HAMAP-Rule" id="MF_01021"/>
    </source>
</evidence>
<comment type="pathway">
    <text evidence="4">Amino-acid biosynthesis; L-histidine biosynthesis; L-histidine from 5-phospho-alpha-D-ribose 1-diphosphate: step 2/9.</text>
</comment>
<sequence>MNSWISDVKFDEKGLIPAIAQDADTGVILMVAWMNAESLAETVRTGRAVYWSRSRGRLWRKGEASGHVQHLREIRLDCDADVLLLKVKQDGGIACHTGRESCFYRRLDDNQGQAIGVGNVLSAPAAAAGQRAAPNSAPNDAVWNSIEPVLKDPEHIYK</sequence>
<keyword evidence="12" id="KW-0460">Magnesium</keyword>
<organism evidence="14 15">
    <name type="scientific">Pusillimonas minor</name>
    <dbReference type="NCBI Taxonomy" id="2697024"/>
    <lineage>
        <taxon>Bacteria</taxon>
        <taxon>Pseudomonadati</taxon>
        <taxon>Pseudomonadota</taxon>
        <taxon>Betaproteobacteria</taxon>
        <taxon>Burkholderiales</taxon>
        <taxon>Alcaligenaceae</taxon>
        <taxon>Pusillimonas</taxon>
    </lineage>
</organism>
<dbReference type="SUPFAM" id="SSF141734">
    <property type="entry name" value="HisI-like"/>
    <property type="match status" value="1"/>
</dbReference>
<evidence type="ECO:0000256" key="10">
    <source>
        <dbReference type="ARBA" id="ARBA00022833"/>
    </source>
</evidence>
<dbReference type="PANTHER" id="PTHR42945">
    <property type="entry name" value="HISTIDINE BIOSYNTHESIS BIFUNCTIONAL PROTEIN"/>
    <property type="match status" value="1"/>
</dbReference>
<feature type="binding site" evidence="12">
    <location>
        <position position="78"/>
    </location>
    <ligand>
        <name>Zn(2+)</name>
        <dbReference type="ChEBI" id="CHEBI:29105"/>
        <note>ligand shared between dimeric partners</note>
    </ligand>
</feature>
<evidence type="ECO:0000256" key="8">
    <source>
        <dbReference type="ARBA" id="ARBA00022605"/>
    </source>
</evidence>
<comment type="subcellular location">
    <subcellularLocation>
        <location evidence="12">Cytoplasm</location>
    </subcellularLocation>
</comment>
<proteinExistence type="inferred from homology"/>
<feature type="binding site" evidence="12">
    <location>
        <position position="102"/>
    </location>
    <ligand>
        <name>Zn(2+)</name>
        <dbReference type="ChEBI" id="CHEBI:29105"/>
        <note>ligand shared between dimeric partners</note>
    </ligand>
</feature>
<comment type="cofactor">
    <cofactor evidence="12">
        <name>Zn(2+)</name>
        <dbReference type="ChEBI" id="CHEBI:29105"/>
    </cofactor>
    <text evidence="12">Binds 1 zinc ion per subunit.</text>
</comment>
<keyword evidence="15" id="KW-1185">Reference proteome</keyword>
<comment type="pathway">
    <text evidence="3 12">Amino-acid biosynthesis; L-histidine biosynthesis; L-histidine from 5-phospho-alpha-D-ribose 1-diphosphate: step 3/9.</text>
</comment>
<comment type="subunit">
    <text evidence="12">Homodimer.</text>
</comment>
<dbReference type="InterPro" id="IPR026660">
    <property type="entry name" value="PRA-CH"/>
</dbReference>
<dbReference type="Proteomes" id="UP000545386">
    <property type="component" value="Unassembled WGS sequence"/>
</dbReference>
<name>A0A842HNZ8_9BURK</name>
<dbReference type="RefSeq" id="WP_185780316.1">
    <property type="nucleotide sequence ID" value="NZ_JACJUU010000010.1"/>
</dbReference>
<evidence type="ECO:0000256" key="3">
    <source>
        <dbReference type="ARBA" id="ARBA00005169"/>
    </source>
</evidence>
<evidence type="ECO:0000256" key="5">
    <source>
        <dbReference type="ARBA" id="ARBA00007731"/>
    </source>
</evidence>
<dbReference type="FunFam" id="3.10.20.810:FF:000001">
    <property type="entry name" value="Histidine biosynthesis bifunctional protein HisIE"/>
    <property type="match status" value="1"/>
</dbReference>
<keyword evidence="11 12" id="KW-0368">Histidine biosynthesis</keyword>
<evidence type="ECO:0000256" key="9">
    <source>
        <dbReference type="ARBA" id="ARBA00022801"/>
    </source>
</evidence>
<comment type="similarity">
    <text evidence="6">In the N-terminal section; belongs to the PRA-CH family.</text>
</comment>
<comment type="catalytic activity">
    <reaction evidence="2">
        <text>1-(5-phospho-beta-D-ribosyl)-ATP + H2O = 1-(5-phospho-beta-D-ribosyl)-5'-AMP + diphosphate + H(+)</text>
        <dbReference type="Rhea" id="RHEA:22828"/>
        <dbReference type="ChEBI" id="CHEBI:15377"/>
        <dbReference type="ChEBI" id="CHEBI:15378"/>
        <dbReference type="ChEBI" id="CHEBI:33019"/>
        <dbReference type="ChEBI" id="CHEBI:59457"/>
        <dbReference type="ChEBI" id="CHEBI:73183"/>
        <dbReference type="EC" id="3.6.1.31"/>
    </reaction>
</comment>
<evidence type="ECO:0000256" key="11">
    <source>
        <dbReference type="ARBA" id="ARBA00023102"/>
    </source>
</evidence>
<dbReference type="NCBIfam" id="NF000768">
    <property type="entry name" value="PRK00051.1"/>
    <property type="match status" value="1"/>
</dbReference>
<dbReference type="InterPro" id="IPR002496">
    <property type="entry name" value="PRib_AMP_CycHydrolase_dom"/>
</dbReference>
<evidence type="ECO:0000259" key="13">
    <source>
        <dbReference type="Pfam" id="PF01502"/>
    </source>
</evidence>
<feature type="binding site" evidence="12">
    <location>
        <position position="95"/>
    </location>
    <ligand>
        <name>Zn(2+)</name>
        <dbReference type="ChEBI" id="CHEBI:29105"/>
        <note>ligand shared between dimeric partners</note>
    </ligand>
</feature>
<dbReference type="HAMAP" id="MF_01021">
    <property type="entry name" value="HisI"/>
    <property type="match status" value="1"/>
</dbReference>
<feature type="binding site" evidence="12">
    <location>
        <position position="79"/>
    </location>
    <ligand>
        <name>Mg(2+)</name>
        <dbReference type="ChEBI" id="CHEBI:18420"/>
    </ligand>
</feature>
<feature type="binding site" evidence="12">
    <location>
        <position position="81"/>
    </location>
    <ligand>
        <name>Mg(2+)</name>
        <dbReference type="ChEBI" id="CHEBI:18420"/>
    </ligand>
</feature>
<dbReference type="EC" id="3.5.4.19" evidence="12"/>
<evidence type="ECO:0000256" key="2">
    <source>
        <dbReference type="ARBA" id="ARBA00001460"/>
    </source>
</evidence>
<comment type="similarity">
    <text evidence="12">Belongs to the PRA-CH family.</text>
</comment>
<accession>A0A842HNZ8</accession>
<comment type="catalytic activity">
    <reaction evidence="1 12">
        <text>1-(5-phospho-beta-D-ribosyl)-5'-AMP + H2O = 1-(5-phospho-beta-D-ribosyl)-5-[(5-phospho-beta-D-ribosylamino)methylideneamino]imidazole-4-carboxamide</text>
        <dbReference type="Rhea" id="RHEA:20049"/>
        <dbReference type="ChEBI" id="CHEBI:15377"/>
        <dbReference type="ChEBI" id="CHEBI:58435"/>
        <dbReference type="ChEBI" id="CHEBI:59457"/>
        <dbReference type="EC" id="3.5.4.19"/>
    </reaction>
</comment>
<evidence type="ECO:0000313" key="15">
    <source>
        <dbReference type="Proteomes" id="UP000545386"/>
    </source>
</evidence>
<comment type="similarity">
    <text evidence="5">In the C-terminal section; belongs to the PRA-PH family.</text>
</comment>
<keyword evidence="9 12" id="KW-0378">Hydrolase</keyword>
<comment type="caution">
    <text evidence="14">The sequence shown here is derived from an EMBL/GenBank/DDBJ whole genome shotgun (WGS) entry which is preliminary data.</text>
</comment>
<dbReference type="AlphaFoldDB" id="A0A842HNZ8"/>
<evidence type="ECO:0000256" key="6">
    <source>
        <dbReference type="ARBA" id="ARBA00008299"/>
    </source>
</evidence>
<dbReference type="GO" id="GO:0000105">
    <property type="term" value="P:L-histidine biosynthetic process"/>
    <property type="evidence" value="ECO:0007669"/>
    <property type="project" value="UniProtKB-UniRule"/>
</dbReference>
<dbReference type="GO" id="GO:0004636">
    <property type="term" value="F:phosphoribosyl-ATP diphosphatase activity"/>
    <property type="evidence" value="ECO:0007669"/>
    <property type="project" value="UniProtKB-EC"/>
</dbReference>
<comment type="cofactor">
    <cofactor evidence="12">
        <name>Mg(2+)</name>
        <dbReference type="ChEBI" id="CHEBI:18420"/>
    </cofactor>
    <text evidence="12">Binds 1 Mg(2+) ion per subunit.</text>
</comment>
<dbReference type="EMBL" id="JACJUU010000010">
    <property type="protein sequence ID" value="MBC2770639.1"/>
    <property type="molecule type" value="Genomic_DNA"/>
</dbReference>